<sequence>MAAICGDIIYHTWRARKWRRFKDKRVHTEEAVTQINKEIIERLHLVVQRAKKCRHFIQHLLCNWFYVW</sequence>
<accession>M1BMY4</accession>
<evidence type="ECO:0000313" key="1">
    <source>
        <dbReference type="EnsemblPlants" id="PGSC0003DMT400048853"/>
    </source>
</evidence>
<evidence type="ECO:0000313" key="2">
    <source>
        <dbReference type="Proteomes" id="UP000011115"/>
    </source>
</evidence>
<dbReference type="Gramene" id="PGSC0003DMT400048853">
    <property type="protein sequence ID" value="PGSC0003DMT400048853"/>
    <property type="gene ID" value="PGSC0003DMG400018983"/>
</dbReference>
<name>M1BMY4_SOLTU</name>
<dbReference type="EnsemblPlants" id="PGSC0003DMT400048853">
    <property type="protein sequence ID" value="PGSC0003DMT400048853"/>
    <property type="gene ID" value="PGSC0003DMG400018983"/>
</dbReference>
<dbReference type="Proteomes" id="UP000011115">
    <property type="component" value="Unassembled WGS sequence"/>
</dbReference>
<protein>
    <submittedName>
        <fullName evidence="1">Uncharacterized protein</fullName>
    </submittedName>
</protein>
<dbReference type="AlphaFoldDB" id="M1BMY4"/>
<reference evidence="1" key="2">
    <citation type="submission" date="2015-06" db="UniProtKB">
        <authorList>
            <consortium name="EnsemblPlants"/>
        </authorList>
    </citation>
    <scope>IDENTIFICATION</scope>
    <source>
        <strain evidence="1">DM1-3 516 R44</strain>
    </source>
</reference>
<dbReference type="PaxDb" id="4113-PGSC0003DMT400048853"/>
<proteinExistence type="predicted"/>
<dbReference type="InParanoid" id="M1BMY4"/>
<reference evidence="2" key="1">
    <citation type="journal article" date="2011" name="Nature">
        <title>Genome sequence and analysis of the tuber crop potato.</title>
        <authorList>
            <consortium name="The Potato Genome Sequencing Consortium"/>
        </authorList>
    </citation>
    <scope>NUCLEOTIDE SEQUENCE [LARGE SCALE GENOMIC DNA]</scope>
    <source>
        <strain evidence="2">cv. DM1-3 516 R44</strain>
    </source>
</reference>
<organism evidence="1 2">
    <name type="scientific">Solanum tuberosum</name>
    <name type="common">Potato</name>
    <dbReference type="NCBI Taxonomy" id="4113"/>
    <lineage>
        <taxon>Eukaryota</taxon>
        <taxon>Viridiplantae</taxon>
        <taxon>Streptophyta</taxon>
        <taxon>Embryophyta</taxon>
        <taxon>Tracheophyta</taxon>
        <taxon>Spermatophyta</taxon>
        <taxon>Magnoliopsida</taxon>
        <taxon>eudicotyledons</taxon>
        <taxon>Gunneridae</taxon>
        <taxon>Pentapetalae</taxon>
        <taxon>asterids</taxon>
        <taxon>lamiids</taxon>
        <taxon>Solanales</taxon>
        <taxon>Solanaceae</taxon>
        <taxon>Solanoideae</taxon>
        <taxon>Solaneae</taxon>
        <taxon>Solanum</taxon>
    </lineage>
</organism>
<dbReference type="HOGENOM" id="CLU_2798909_0_0_1"/>
<keyword evidence="2" id="KW-1185">Reference proteome</keyword>